<dbReference type="OMA" id="NIAMDMN"/>
<dbReference type="KEGG" id="dhe:111597863"/>
<reference evidence="3" key="1">
    <citation type="submission" date="2025-08" db="UniProtKB">
        <authorList>
            <consortium name="RefSeq"/>
        </authorList>
    </citation>
    <scope>IDENTIFICATION</scope>
    <source>
        <strain evidence="3">15085-1641.00</strain>
        <tissue evidence="3">Whole body</tissue>
    </source>
</reference>
<feature type="transmembrane region" description="Helical" evidence="1">
    <location>
        <begin position="12"/>
        <end position="38"/>
    </location>
</feature>
<feature type="transmembrane region" description="Helical" evidence="1">
    <location>
        <begin position="276"/>
        <end position="301"/>
    </location>
</feature>
<feature type="transmembrane region" description="Helical" evidence="1">
    <location>
        <begin position="79"/>
        <end position="98"/>
    </location>
</feature>
<gene>
    <name evidence="3" type="primary">LOC111597863</name>
</gene>
<dbReference type="RefSeq" id="XP_023168555.2">
    <property type="nucleotide sequence ID" value="XM_023312787.2"/>
</dbReference>
<name>A0A6J1LTJ3_DROHY</name>
<accession>A0A6J1LTJ3</accession>
<dbReference type="GeneID" id="111597863"/>
<evidence type="ECO:0000313" key="3">
    <source>
        <dbReference type="RefSeq" id="XP_023168555.2"/>
    </source>
</evidence>
<keyword evidence="1" id="KW-1133">Transmembrane helix</keyword>
<dbReference type="Proteomes" id="UP000504633">
    <property type="component" value="Unplaced"/>
</dbReference>
<dbReference type="OrthoDB" id="7841600at2759"/>
<sequence>MRTGDVFSGLRNYFTILLVSYFIFAIMETFIILTTNWILQRRPNTQHWNLVLNLRAFAGVLGLPMHLRRYGASISLQQIIMLMCICGLVFTSFFNANLSTLLTKHPQNADITNFDELRDSGLDVIFDNIFLLTIKKNYNLSAFKKIVPNAKFVPTKQYLYQILSLNCSFAYHVYTHIWNVLDNYQRSHNEIRLCRPEGMSLITNAVIRTVLKRNSIYKETFRDFMHDSQRFGYFKHWEVEAGLKMMSTVHSRLPKPLPRRTPEFKPSPLNFQDFKWLWKLLGVCYMVAGLVFIAELCVAYWQKKQARKDVIIREVVI</sequence>
<proteinExistence type="predicted"/>
<evidence type="ECO:0000256" key="1">
    <source>
        <dbReference type="SAM" id="Phobius"/>
    </source>
</evidence>
<keyword evidence="2" id="KW-1185">Reference proteome</keyword>
<keyword evidence="1" id="KW-0812">Transmembrane</keyword>
<evidence type="ECO:0000313" key="2">
    <source>
        <dbReference type="Proteomes" id="UP000504633"/>
    </source>
</evidence>
<keyword evidence="1" id="KW-0472">Membrane</keyword>
<dbReference type="AlphaFoldDB" id="A0A6J1LTJ3"/>
<organism evidence="2 3">
    <name type="scientific">Drosophila hydei</name>
    <name type="common">Fruit fly</name>
    <dbReference type="NCBI Taxonomy" id="7224"/>
    <lineage>
        <taxon>Eukaryota</taxon>
        <taxon>Metazoa</taxon>
        <taxon>Ecdysozoa</taxon>
        <taxon>Arthropoda</taxon>
        <taxon>Hexapoda</taxon>
        <taxon>Insecta</taxon>
        <taxon>Pterygota</taxon>
        <taxon>Neoptera</taxon>
        <taxon>Endopterygota</taxon>
        <taxon>Diptera</taxon>
        <taxon>Brachycera</taxon>
        <taxon>Muscomorpha</taxon>
        <taxon>Ephydroidea</taxon>
        <taxon>Drosophilidae</taxon>
        <taxon>Drosophila</taxon>
    </lineage>
</organism>
<protein>
    <submittedName>
        <fullName evidence="3">Uncharacterized protein LOC111597863</fullName>
    </submittedName>
</protein>